<keyword evidence="3" id="KW-0813">Transport</keyword>
<comment type="caution">
    <text evidence="9">The sequence shown here is derived from an EMBL/GenBank/DDBJ whole genome shotgun (WGS) entry which is preliminary data.</text>
</comment>
<keyword evidence="6 8" id="KW-1133">Transmembrane helix</keyword>
<dbReference type="AlphaFoldDB" id="A0A1E3GS26"/>
<accession>A0A1E3GS26</accession>
<evidence type="ECO:0000256" key="4">
    <source>
        <dbReference type="ARBA" id="ARBA00022475"/>
    </source>
</evidence>
<dbReference type="GO" id="GO:0005886">
    <property type="term" value="C:plasma membrane"/>
    <property type="evidence" value="ECO:0007669"/>
    <property type="project" value="UniProtKB-SubCell"/>
</dbReference>
<dbReference type="InterPro" id="IPR004776">
    <property type="entry name" value="Mem_transp_PIN-like"/>
</dbReference>
<dbReference type="STRING" id="291169.A9E74_01524"/>
<dbReference type="PATRIC" id="fig|291169.3.peg.1530"/>
<proteinExistence type="inferred from homology"/>
<keyword evidence="5 8" id="KW-0812">Transmembrane</keyword>
<name>A0A1E3GS26_9GAMM</name>
<dbReference type="Gene3D" id="1.20.1530.20">
    <property type="match status" value="1"/>
</dbReference>
<dbReference type="Pfam" id="PF03547">
    <property type="entry name" value="Mem_trans"/>
    <property type="match status" value="1"/>
</dbReference>
<evidence type="ECO:0000256" key="2">
    <source>
        <dbReference type="ARBA" id="ARBA00010145"/>
    </source>
</evidence>
<feature type="transmembrane region" description="Helical" evidence="8">
    <location>
        <begin position="59"/>
        <end position="83"/>
    </location>
</feature>
<feature type="transmembrane region" description="Helical" evidence="8">
    <location>
        <begin position="280"/>
        <end position="302"/>
    </location>
</feature>
<organism evidence="9 10">
    <name type="scientific">Methylophaga muralis</name>
    <dbReference type="NCBI Taxonomy" id="291169"/>
    <lineage>
        <taxon>Bacteria</taxon>
        <taxon>Pseudomonadati</taxon>
        <taxon>Pseudomonadota</taxon>
        <taxon>Gammaproteobacteria</taxon>
        <taxon>Thiotrichales</taxon>
        <taxon>Piscirickettsiaceae</taxon>
        <taxon>Methylophaga</taxon>
    </lineage>
</organism>
<feature type="transmembrane region" description="Helical" evidence="8">
    <location>
        <begin position="251"/>
        <end position="271"/>
    </location>
</feature>
<evidence type="ECO:0000256" key="6">
    <source>
        <dbReference type="ARBA" id="ARBA00022989"/>
    </source>
</evidence>
<gene>
    <name evidence="9" type="ORF">A9E74_01524</name>
</gene>
<dbReference type="EMBL" id="MCRI01000013">
    <property type="protein sequence ID" value="ODN66827.1"/>
    <property type="molecule type" value="Genomic_DNA"/>
</dbReference>
<evidence type="ECO:0000313" key="10">
    <source>
        <dbReference type="Proteomes" id="UP000094379"/>
    </source>
</evidence>
<feature type="transmembrane region" description="Helical" evidence="8">
    <location>
        <begin position="191"/>
        <end position="210"/>
    </location>
</feature>
<evidence type="ECO:0000256" key="1">
    <source>
        <dbReference type="ARBA" id="ARBA00004651"/>
    </source>
</evidence>
<dbReference type="RefSeq" id="WP_069295988.1">
    <property type="nucleotide sequence ID" value="NZ_MCRI01000013.1"/>
</dbReference>
<reference evidence="9 10" key="1">
    <citation type="submission" date="2016-07" db="EMBL/GenBank/DDBJ databases">
        <title>Draft Genome Sequence of Methylophaga muralis Bur 1.</title>
        <authorList>
            <person name="Vasilenko O.V."/>
            <person name="Doronina N.V."/>
            <person name="Shmareva M.N."/>
            <person name="Tarlachkov S.V."/>
            <person name="Mustakhimov I."/>
            <person name="Trotsenko Y.A."/>
        </authorList>
    </citation>
    <scope>NUCLEOTIDE SEQUENCE [LARGE SCALE GENOMIC DNA]</scope>
    <source>
        <strain evidence="9 10">Bur 1</strain>
    </source>
</reference>
<dbReference type="GO" id="GO:0055085">
    <property type="term" value="P:transmembrane transport"/>
    <property type="evidence" value="ECO:0007669"/>
    <property type="project" value="InterPro"/>
</dbReference>
<evidence type="ECO:0000256" key="5">
    <source>
        <dbReference type="ARBA" id="ARBA00022692"/>
    </source>
</evidence>
<dbReference type="PANTHER" id="PTHR36838">
    <property type="entry name" value="AUXIN EFFLUX CARRIER FAMILY PROTEIN"/>
    <property type="match status" value="1"/>
</dbReference>
<protein>
    <submittedName>
        <fullName evidence="9">Putative transporter YfdV</fullName>
    </submittedName>
</protein>
<evidence type="ECO:0000256" key="3">
    <source>
        <dbReference type="ARBA" id="ARBA00022448"/>
    </source>
</evidence>
<feature type="transmembrane region" description="Helical" evidence="8">
    <location>
        <begin position="6"/>
        <end position="22"/>
    </location>
</feature>
<comment type="subcellular location">
    <subcellularLocation>
        <location evidence="1">Cell membrane</location>
        <topology evidence="1">Multi-pass membrane protein</topology>
    </subcellularLocation>
</comment>
<feature type="transmembrane region" description="Helical" evidence="8">
    <location>
        <begin position="125"/>
        <end position="148"/>
    </location>
</feature>
<evidence type="ECO:0000256" key="7">
    <source>
        <dbReference type="ARBA" id="ARBA00023136"/>
    </source>
</evidence>
<feature type="transmembrane region" description="Helical" evidence="8">
    <location>
        <begin position="160"/>
        <end position="179"/>
    </location>
</feature>
<dbReference type="PANTHER" id="PTHR36838:SF1">
    <property type="entry name" value="SLR1864 PROTEIN"/>
    <property type="match status" value="1"/>
</dbReference>
<feature type="transmembrane region" description="Helical" evidence="8">
    <location>
        <begin position="222"/>
        <end position="245"/>
    </location>
</feature>
<keyword evidence="10" id="KW-1185">Reference proteome</keyword>
<keyword evidence="4" id="KW-1003">Cell membrane</keyword>
<evidence type="ECO:0000313" key="9">
    <source>
        <dbReference type="EMBL" id="ODN66827.1"/>
    </source>
</evidence>
<dbReference type="Proteomes" id="UP000094379">
    <property type="component" value="Unassembled WGS sequence"/>
</dbReference>
<keyword evidence="7 8" id="KW-0472">Membrane</keyword>
<feature type="transmembrane region" description="Helical" evidence="8">
    <location>
        <begin position="34"/>
        <end position="53"/>
    </location>
</feature>
<dbReference type="InterPro" id="IPR038770">
    <property type="entry name" value="Na+/solute_symporter_sf"/>
</dbReference>
<sequence>MFIVLAQMAILIACGTLWQALAPKHIPALAHRRALTDLVFYILLPAMVIDVIWQTPLDISSIKISLLAMSGLASAALAIWLVLKTIPVSNAQKGALILAATFPNVTYLGLPVLDQVLGSWSNAIILQYDLFACTPVLMTVGMLMAGYYGSHDQSSHPLKSLAKIPPLWAVTIAVILNLLDIQRPEIIHSALQTLSGGVVPLMLIALGMSIRWHSLRLTLLPLLLPVVIITLFIAPAGVWLVTQMLDLPTEIMTTVILSAAMPTMVFGIVICERYGLDTSLYAAAVTLTTLLSMASLPLWFYWIS</sequence>
<comment type="similarity">
    <text evidence="2">Belongs to the auxin efflux carrier (TC 2.A.69) family.</text>
</comment>
<evidence type="ECO:0000256" key="8">
    <source>
        <dbReference type="SAM" id="Phobius"/>
    </source>
</evidence>